<protein>
    <submittedName>
        <fullName evidence="1">Uncharacterized protein</fullName>
    </submittedName>
</protein>
<name>T0Y9M0_9ZZZZ</name>
<evidence type="ECO:0000313" key="1">
    <source>
        <dbReference type="EMBL" id="EQD31876.1"/>
    </source>
</evidence>
<gene>
    <name evidence="1" type="ORF">B1B_17944</name>
</gene>
<dbReference type="AlphaFoldDB" id="T0Y9M0"/>
<dbReference type="EMBL" id="AUZY01011996">
    <property type="protein sequence ID" value="EQD31876.1"/>
    <property type="molecule type" value="Genomic_DNA"/>
</dbReference>
<reference evidence="1" key="2">
    <citation type="journal article" date="2014" name="ISME J.">
        <title>Microbial stratification in low pH oxic and suboxic macroscopic growths along an acid mine drainage.</title>
        <authorList>
            <person name="Mendez-Garcia C."/>
            <person name="Mesa V."/>
            <person name="Sprenger R.R."/>
            <person name="Richter M."/>
            <person name="Diez M.S."/>
            <person name="Solano J."/>
            <person name="Bargiela R."/>
            <person name="Golyshina O.V."/>
            <person name="Manteca A."/>
            <person name="Ramos J.L."/>
            <person name="Gallego J.R."/>
            <person name="Llorente I."/>
            <person name="Martins Dos Santos V.A."/>
            <person name="Jensen O.N."/>
            <person name="Pelaez A.I."/>
            <person name="Sanchez J."/>
            <person name="Ferrer M."/>
        </authorList>
    </citation>
    <scope>NUCLEOTIDE SEQUENCE</scope>
</reference>
<organism evidence="1">
    <name type="scientific">mine drainage metagenome</name>
    <dbReference type="NCBI Taxonomy" id="410659"/>
    <lineage>
        <taxon>unclassified sequences</taxon>
        <taxon>metagenomes</taxon>
        <taxon>ecological metagenomes</taxon>
    </lineage>
</organism>
<accession>T0Y9M0</accession>
<proteinExistence type="predicted"/>
<comment type="caution">
    <text evidence="1">The sequence shown here is derived from an EMBL/GenBank/DDBJ whole genome shotgun (WGS) entry which is preliminary data.</text>
</comment>
<sequence length="64" mass="7521">MLAICRRVWWYLYMAFIVGKKQNGKTYYYLAESARVEGKPRIVSQRYLGSAVGDRRSTLRERTG</sequence>
<reference evidence="1" key="1">
    <citation type="submission" date="2013-08" db="EMBL/GenBank/DDBJ databases">
        <authorList>
            <person name="Mendez C."/>
            <person name="Richter M."/>
            <person name="Ferrer M."/>
            <person name="Sanchez J."/>
        </authorList>
    </citation>
    <scope>NUCLEOTIDE SEQUENCE</scope>
</reference>